<protein>
    <submittedName>
        <fullName evidence="3">Uncharacterized protein</fullName>
    </submittedName>
</protein>
<feature type="transmembrane region" description="Helical" evidence="2">
    <location>
        <begin position="110"/>
        <end position="130"/>
    </location>
</feature>
<organism evidence="3 4">
    <name type="scientific">Alternaria alternata</name>
    <name type="common">Alternaria rot fungus</name>
    <name type="synonym">Torula alternata</name>
    <dbReference type="NCBI Taxonomy" id="5599"/>
    <lineage>
        <taxon>Eukaryota</taxon>
        <taxon>Fungi</taxon>
        <taxon>Dikarya</taxon>
        <taxon>Ascomycota</taxon>
        <taxon>Pezizomycotina</taxon>
        <taxon>Dothideomycetes</taxon>
        <taxon>Pleosporomycetidae</taxon>
        <taxon>Pleosporales</taxon>
        <taxon>Pleosporineae</taxon>
        <taxon>Pleosporaceae</taxon>
        <taxon>Alternaria</taxon>
        <taxon>Alternaria sect. Alternaria</taxon>
        <taxon>Alternaria alternata complex</taxon>
    </lineage>
</organism>
<gene>
    <name evidence="3" type="ORF">CC77DRAFT_1019693</name>
</gene>
<dbReference type="PANTHER" id="PTHR35041:SF6">
    <property type="entry name" value="FORMYLMETHIONINE DEFORMYLASE-LIKE PROTEIN-RELATED"/>
    <property type="match status" value="1"/>
</dbReference>
<dbReference type="VEuPathDB" id="FungiDB:CC77DRAFT_1019693"/>
<proteinExistence type="predicted"/>
<sequence>MHQRTISLTQGKTASGQRLDGVEPHVSDKATARSHGEPIHSHSSMNPVFQSDLDPFLAPALSPVSDAASEMSRLFASSKRTDCAVKHPPLPLLGRALGSRQTWRIPATILGFYFISFFCAATHYCFFTYLDGRIISPGFTLSMKTTTVSQAYATTVSLVLVTAFRAALVASIGTCYTQFLWATLRKRVLKVSLIEDLFQVQTNPFHFFNYQLYFKTPVLVAVAIFCWLVPIATVYPPGTLVVEIQPSSIDISFNVSVFHHRNLLDISEDNVIGQVKCEVNCVNDTCTDHLSTSPQMTKNTTFLKTCSSQSVTNGMEYITSSNLIVGEISRLKQASQENTSYELSFFGTTLDCETTNRSMEYTISELSLTNMPSDHKEAIWQISNPAPNCTLTNTGSQWDVSLEDANITYRVVHDLDAPQYWPCLDKNQWMPNTDNISWLPLKANFSGWLDSGRIHSTVPVTETVCSPKIVEYHITMSNAAGAQHASYIIKKDVSIPTYTRDFDDFSGTFEQWAQLSDAVAIYRNFAQNFNQSGSAFKRWTFEYPSMSNETKPYTTEDGEVVETCVLDVKPHGKSYLVTQNDEVGATIWRLGVFEQRLDGGNKYDGCPAFDPDMANELLINTTISALALNQRFDMVNGTETLNFNAYHFENKLALILPYGLSLALAVPILVLGFIALYVQNHGVSAISGGFLQLLMTTTGRTSLEAVVTKGSGTLGGYENVSKELREMEVRFGELIQVSGEDQKETDTLLNEHEEHADVQEDGSSQSGLETTCGMERCEDSVSVVQRAGFGTVDEVGLFRKKGE</sequence>
<feature type="transmembrane region" description="Helical" evidence="2">
    <location>
        <begin position="212"/>
        <end position="235"/>
    </location>
</feature>
<keyword evidence="2" id="KW-0812">Transmembrane</keyword>
<feature type="transmembrane region" description="Helical" evidence="2">
    <location>
        <begin position="150"/>
        <end position="177"/>
    </location>
</feature>
<evidence type="ECO:0000256" key="2">
    <source>
        <dbReference type="SAM" id="Phobius"/>
    </source>
</evidence>
<dbReference type="Proteomes" id="UP000077248">
    <property type="component" value="Unassembled WGS sequence"/>
</dbReference>
<dbReference type="AlphaFoldDB" id="A0A177DST9"/>
<feature type="transmembrane region" description="Helical" evidence="2">
    <location>
        <begin position="655"/>
        <end position="678"/>
    </location>
</feature>
<accession>A0A177DST9</accession>
<dbReference type="EMBL" id="KV441476">
    <property type="protein sequence ID" value="OAG21809.1"/>
    <property type="molecule type" value="Genomic_DNA"/>
</dbReference>
<dbReference type="GeneID" id="29110479"/>
<reference evidence="3 4" key="1">
    <citation type="submission" date="2016-05" db="EMBL/GenBank/DDBJ databases">
        <title>Comparative analysis of secretome profiles of manganese(II)-oxidizing ascomycete fungi.</title>
        <authorList>
            <consortium name="DOE Joint Genome Institute"/>
            <person name="Zeiner C.A."/>
            <person name="Purvine S.O."/>
            <person name="Zink E.M."/>
            <person name="Wu S."/>
            <person name="Pasa-Tolic L."/>
            <person name="Chaput D.L."/>
            <person name="Haridas S."/>
            <person name="Grigoriev I.V."/>
            <person name="Santelli C.M."/>
            <person name="Hansel C.M."/>
        </authorList>
    </citation>
    <scope>NUCLEOTIDE SEQUENCE [LARGE SCALE GENOMIC DNA]</scope>
    <source>
        <strain evidence="3 4">SRC1lrK2f</strain>
    </source>
</reference>
<name>A0A177DST9_ALTAL</name>
<feature type="compositionally biased region" description="Polar residues" evidence="1">
    <location>
        <begin position="1"/>
        <end position="16"/>
    </location>
</feature>
<keyword evidence="2" id="KW-1133">Transmembrane helix</keyword>
<dbReference type="RefSeq" id="XP_018387230.1">
    <property type="nucleotide sequence ID" value="XM_018524885.1"/>
</dbReference>
<feature type="region of interest" description="Disordered" evidence="1">
    <location>
        <begin position="1"/>
        <end position="22"/>
    </location>
</feature>
<keyword evidence="4" id="KW-1185">Reference proteome</keyword>
<evidence type="ECO:0000313" key="4">
    <source>
        <dbReference type="Proteomes" id="UP000077248"/>
    </source>
</evidence>
<dbReference type="PANTHER" id="PTHR35041">
    <property type="entry name" value="MEDIATOR OF RNA POLYMERASE II TRANSCRIPTION SUBUNIT 1"/>
    <property type="match status" value="1"/>
</dbReference>
<evidence type="ECO:0000313" key="3">
    <source>
        <dbReference type="EMBL" id="OAG21809.1"/>
    </source>
</evidence>
<dbReference type="STRING" id="5599.A0A177DST9"/>
<dbReference type="KEGG" id="aalt:CC77DRAFT_1019693"/>
<evidence type="ECO:0000256" key="1">
    <source>
        <dbReference type="SAM" id="MobiDB-lite"/>
    </source>
</evidence>
<keyword evidence="2" id="KW-0472">Membrane</keyword>